<dbReference type="Gene3D" id="3.30.200.20">
    <property type="entry name" value="Phosphorylase Kinase, domain 1"/>
    <property type="match status" value="1"/>
</dbReference>
<dbReference type="PROSITE" id="PS00108">
    <property type="entry name" value="PROTEIN_KINASE_ST"/>
    <property type="match status" value="1"/>
</dbReference>
<dbReference type="OrthoDB" id="4062651at2759"/>
<dbReference type="InterPro" id="IPR001245">
    <property type="entry name" value="Ser-Thr/Tyr_kinase_cat_dom"/>
</dbReference>
<dbReference type="PANTHER" id="PTHR36077:SF1">
    <property type="entry name" value="HOMEOBOX PROSPERO PROTEIN"/>
    <property type="match status" value="1"/>
</dbReference>
<dbReference type="GO" id="GO:0005524">
    <property type="term" value="F:ATP binding"/>
    <property type="evidence" value="ECO:0007669"/>
    <property type="project" value="UniProtKB-UniRule"/>
</dbReference>
<dbReference type="PANTHER" id="PTHR36077">
    <property type="entry name" value="BNAA02G07370D PROTEIN"/>
    <property type="match status" value="1"/>
</dbReference>
<keyword evidence="1" id="KW-0723">Serine/threonine-protein kinase</keyword>
<evidence type="ECO:0000313" key="10">
    <source>
        <dbReference type="Proteomes" id="UP000428333"/>
    </source>
</evidence>
<feature type="region of interest" description="Disordered" evidence="7">
    <location>
        <begin position="215"/>
        <end position="244"/>
    </location>
</feature>
<dbReference type="GO" id="GO:0004672">
    <property type="term" value="F:protein kinase activity"/>
    <property type="evidence" value="ECO:0007669"/>
    <property type="project" value="InterPro"/>
</dbReference>
<protein>
    <recommendedName>
        <fullName evidence="8">Protein kinase domain-containing protein</fullName>
    </recommendedName>
</protein>
<feature type="non-terminal residue" evidence="9">
    <location>
        <position position="1"/>
    </location>
</feature>
<comment type="caution">
    <text evidence="9">The sequence shown here is derived from an EMBL/GenBank/DDBJ whole genome shotgun (WGS) entry which is preliminary data.</text>
</comment>
<accession>A0A6A4MAQ7</accession>
<evidence type="ECO:0000256" key="1">
    <source>
        <dbReference type="ARBA" id="ARBA00022527"/>
    </source>
</evidence>
<evidence type="ECO:0000256" key="6">
    <source>
        <dbReference type="PROSITE-ProRule" id="PRU10141"/>
    </source>
</evidence>
<dbReference type="InterPro" id="IPR017441">
    <property type="entry name" value="Protein_kinase_ATP_BS"/>
</dbReference>
<evidence type="ECO:0000256" key="7">
    <source>
        <dbReference type="SAM" id="MobiDB-lite"/>
    </source>
</evidence>
<dbReference type="EMBL" id="QEFC01000558">
    <property type="protein sequence ID" value="KAE9463578.1"/>
    <property type="molecule type" value="Genomic_DNA"/>
</dbReference>
<evidence type="ECO:0000259" key="8">
    <source>
        <dbReference type="PROSITE" id="PS50011"/>
    </source>
</evidence>
<dbReference type="PROSITE" id="PS50011">
    <property type="entry name" value="PROTEIN_KINASE_DOM"/>
    <property type="match status" value="1"/>
</dbReference>
<reference evidence="9 10" key="1">
    <citation type="journal article" date="2019" name="Genome Biol. Evol.">
        <title>The Rhododendron genome and chromosomal organization provide insight into shared whole-genome duplications across the heath family (Ericaceae).</title>
        <authorList>
            <person name="Soza V.L."/>
            <person name="Lindsley D."/>
            <person name="Waalkes A."/>
            <person name="Ramage E."/>
            <person name="Patwardhan R.P."/>
            <person name="Burton J.N."/>
            <person name="Adey A."/>
            <person name="Kumar A."/>
            <person name="Qiu R."/>
            <person name="Shendure J."/>
            <person name="Hall B."/>
        </authorList>
    </citation>
    <scope>NUCLEOTIDE SEQUENCE [LARGE SCALE GENOMIC DNA]</scope>
    <source>
        <strain evidence="9">RSF 1966-606</strain>
    </source>
</reference>
<evidence type="ECO:0000256" key="4">
    <source>
        <dbReference type="ARBA" id="ARBA00022777"/>
    </source>
</evidence>
<dbReference type="Proteomes" id="UP000428333">
    <property type="component" value="Linkage Group LG03"/>
</dbReference>
<evidence type="ECO:0000256" key="5">
    <source>
        <dbReference type="ARBA" id="ARBA00022840"/>
    </source>
</evidence>
<keyword evidence="5 6" id="KW-0067">ATP-binding</keyword>
<dbReference type="SMART" id="SM00220">
    <property type="entry name" value="S_TKc"/>
    <property type="match status" value="1"/>
</dbReference>
<gene>
    <name evidence="9" type="ORF">C3L33_04514</name>
</gene>
<evidence type="ECO:0000256" key="2">
    <source>
        <dbReference type="ARBA" id="ARBA00022679"/>
    </source>
</evidence>
<feature type="binding site" evidence="6">
    <location>
        <position position="317"/>
    </location>
    <ligand>
        <name>ATP</name>
        <dbReference type="ChEBI" id="CHEBI:30616"/>
    </ligand>
</feature>
<dbReference type="Gene3D" id="1.10.510.10">
    <property type="entry name" value="Transferase(Phosphotransferase) domain 1"/>
    <property type="match status" value="1"/>
</dbReference>
<dbReference type="PROSITE" id="PS00107">
    <property type="entry name" value="PROTEIN_KINASE_ATP"/>
    <property type="match status" value="1"/>
</dbReference>
<dbReference type="InterPro" id="IPR000719">
    <property type="entry name" value="Prot_kinase_dom"/>
</dbReference>
<dbReference type="SUPFAM" id="SSF56112">
    <property type="entry name" value="Protein kinase-like (PK-like)"/>
    <property type="match status" value="1"/>
</dbReference>
<dbReference type="InterPro" id="IPR011009">
    <property type="entry name" value="Kinase-like_dom_sf"/>
</dbReference>
<proteinExistence type="predicted"/>
<feature type="domain" description="Protein kinase" evidence="8">
    <location>
        <begin position="285"/>
        <end position="556"/>
    </location>
</feature>
<name>A0A6A4MAQ7_9ERIC</name>
<evidence type="ECO:0000313" key="9">
    <source>
        <dbReference type="EMBL" id="KAE9463578.1"/>
    </source>
</evidence>
<evidence type="ECO:0000256" key="3">
    <source>
        <dbReference type="ARBA" id="ARBA00022741"/>
    </source>
</evidence>
<organism evidence="9 10">
    <name type="scientific">Rhododendron williamsianum</name>
    <dbReference type="NCBI Taxonomy" id="262921"/>
    <lineage>
        <taxon>Eukaryota</taxon>
        <taxon>Viridiplantae</taxon>
        <taxon>Streptophyta</taxon>
        <taxon>Embryophyta</taxon>
        <taxon>Tracheophyta</taxon>
        <taxon>Spermatophyta</taxon>
        <taxon>Magnoliopsida</taxon>
        <taxon>eudicotyledons</taxon>
        <taxon>Gunneridae</taxon>
        <taxon>Pentapetalae</taxon>
        <taxon>asterids</taxon>
        <taxon>Ericales</taxon>
        <taxon>Ericaceae</taxon>
        <taxon>Ericoideae</taxon>
        <taxon>Rhodoreae</taxon>
        <taxon>Rhododendron</taxon>
    </lineage>
</organism>
<keyword evidence="2" id="KW-0808">Transferase</keyword>
<dbReference type="InterPro" id="IPR008271">
    <property type="entry name" value="Ser/Thr_kinase_AS"/>
</dbReference>
<keyword evidence="3 6" id="KW-0547">Nucleotide-binding</keyword>
<sequence length="556" mass="63089">MAKPFSAEKYLKKIGLGKEDHYFWKQVGKALLCTYTLFGVVWLYNETSPLGWWTLKPKPKEERELAHLYEKRRFPYPGDEEAMKEFVEKGGMIGTTIGPKGIIEFDKDATNYQKELQDKKFEQEALKLWTRMRNEVVSELQEKGFDVELLQLIRRPPALQMKNTSNPRRIIRSGDANNDHNFAGTFLKKKTQSVFSRFRATVKKLEAVFSWQRKGCSKSDDDNERPPSQVIGIPSASIDNSTGSSSKIPLGFKHSYSSVSLDSTRSQAGAGTYSLEEISKATGNFSPKNLLGEGSFGTVYKGKLKDGSFVAVKRAKKVDFNIMQEMHEERLFAEFKNEILALSKIEHLNLVRLLGYIEDGDERIIVVEYVGNGTLREHLDGKSRSELEMAERLDIAIDVAHAVTYLHMYIDRPIIHRDIKASNILITEKLRAKVADFGFARLASEDPGASHILTQVRGTVGAVVAMDPRLQRSPASIEALEKVLRLARHCLAPNRQSRPSMKQCGEVLWGIRKDFREKNNVRAAPTAHYSEQIDVRKDNREMFGIEDGESYEFRSA</sequence>
<dbReference type="Pfam" id="PF07714">
    <property type="entry name" value="PK_Tyr_Ser-Thr"/>
    <property type="match status" value="1"/>
</dbReference>
<keyword evidence="4" id="KW-0418">Kinase</keyword>
<keyword evidence="10" id="KW-1185">Reference proteome</keyword>
<dbReference type="AlphaFoldDB" id="A0A6A4MAQ7"/>